<dbReference type="PANTHER" id="PTHR11453">
    <property type="entry name" value="ANION EXCHANGE PROTEIN"/>
    <property type="match status" value="1"/>
</dbReference>
<reference evidence="2 3" key="1">
    <citation type="submission" date="2023-10" db="EMBL/GenBank/DDBJ databases">
        <title>Chromosome-scale genome assembly provides insights into flower coloration mechanisms of Canna indica.</title>
        <authorList>
            <person name="Li C."/>
        </authorList>
    </citation>
    <scope>NUCLEOTIDE SEQUENCE [LARGE SCALE GENOMIC DNA]</scope>
    <source>
        <tissue evidence="2">Flower</tissue>
    </source>
</reference>
<dbReference type="Proteomes" id="UP001327560">
    <property type="component" value="Chromosome 4"/>
</dbReference>
<organism evidence="2 3">
    <name type="scientific">Canna indica</name>
    <name type="common">Indian-shot</name>
    <dbReference type="NCBI Taxonomy" id="4628"/>
    <lineage>
        <taxon>Eukaryota</taxon>
        <taxon>Viridiplantae</taxon>
        <taxon>Streptophyta</taxon>
        <taxon>Embryophyta</taxon>
        <taxon>Tracheophyta</taxon>
        <taxon>Spermatophyta</taxon>
        <taxon>Magnoliopsida</taxon>
        <taxon>Liliopsida</taxon>
        <taxon>Zingiberales</taxon>
        <taxon>Cannaceae</taxon>
        <taxon>Canna</taxon>
    </lineage>
</organism>
<keyword evidence="1" id="KW-1133">Transmembrane helix</keyword>
<dbReference type="GO" id="GO:0050801">
    <property type="term" value="P:monoatomic ion homeostasis"/>
    <property type="evidence" value="ECO:0007669"/>
    <property type="project" value="TreeGrafter"/>
</dbReference>
<keyword evidence="1" id="KW-0472">Membrane</keyword>
<feature type="transmembrane region" description="Helical" evidence="1">
    <location>
        <begin position="20"/>
        <end position="38"/>
    </location>
</feature>
<keyword evidence="3" id="KW-1185">Reference proteome</keyword>
<name>A0AAQ3KAK5_9LILI</name>
<dbReference type="InterPro" id="IPR003020">
    <property type="entry name" value="HCO3_transpt_euk"/>
</dbReference>
<keyword evidence="1" id="KW-0812">Transmembrane</keyword>
<dbReference type="GO" id="GO:0005452">
    <property type="term" value="F:solute:inorganic anion antiporter activity"/>
    <property type="evidence" value="ECO:0007669"/>
    <property type="project" value="InterPro"/>
</dbReference>
<sequence>MTLLVCFQTMYLLVCFSITWIPIAGALFPLVIMLLVPVRQYIFSKLFKGAHLTDLDAVEYKELPTITFNMQTEVNIGNTGVMPSELMAGECQQLMAGDSVVVPGYQRNATILEFVN</sequence>
<proteinExistence type="predicted"/>
<accession>A0AAQ3KAK5</accession>
<evidence type="ECO:0000256" key="1">
    <source>
        <dbReference type="SAM" id="Phobius"/>
    </source>
</evidence>
<evidence type="ECO:0000313" key="2">
    <source>
        <dbReference type="EMBL" id="WOL05268.1"/>
    </source>
</evidence>
<dbReference type="EMBL" id="CP136893">
    <property type="protein sequence ID" value="WOL05268.1"/>
    <property type="molecule type" value="Genomic_DNA"/>
</dbReference>
<protein>
    <submittedName>
        <fullName evidence="2">Boron transporter 2</fullName>
    </submittedName>
</protein>
<dbReference type="AlphaFoldDB" id="A0AAQ3KAK5"/>
<dbReference type="GO" id="GO:0005886">
    <property type="term" value="C:plasma membrane"/>
    <property type="evidence" value="ECO:0007669"/>
    <property type="project" value="TreeGrafter"/>
</dbReference>
<gene>
    <name evidence="2" type="ORF">Cni_G13995</name>
</gene>
<dbReference type="GO" id="GO:0006820">
    <property type="term" value="P:monoatomic anion transport"/>
    <property type="evidence" value="ECO:0007669"/>
    <property type="project" value="InterPro"/>
</dbReference>
<evidence type="ECO:0000313" key="3">
    <source>
        <dbReference type="Proteomes" id="UP001327560"/>
    </source>
</evidence>
<dbReference type="PANTHER" id="PTHR11453:SF110">
    <property type="entry name" value="BORON TRANSPORTER 3-RELATED"/>
    <property type="match status" value="1"/>
</dbReference>